<evidence type="ECO:0000256" key="10">
    <source>
        <dbReference type="SAM" id="SignalP"/>
    </source>
</evidence>
<evidence type="ECO:0000256" key="2">
    <source>
        <dbReference type="ARBA" id="ARBA00001966"/>
    </source>
</evidence>
<dbReference type="OrthoDB" id="1688044at2759"/>
<evidence type="ECO:0000256" key="1">
    <source>
        <dbReference type="ARBA" id="ARBA00001929"/>
    </source>
</evidence>
<dbReference type="AlphaFoldDB" id="A0A8J5X9N7"/>
<evidence type="ECO:0000256" key="7">
    <source>
        <dbReference type="ARBA" id="ARBA00023002"/>
    </source>
</evidence>
<dbReference type="GO" id="GO:0046872">
    <property type="term" value="F:metal ion binding"/>
    <property type="evidence" value="ECO:0007669"/>
    <property type="project" value="UniProtKB-KW"/>
</dbReference>
<dbReference type="OMA" id="WQMMLRL"/>
<dbReference type="FunFam" id="3.30.413.10:FF:000014">
    <property type="entry name" value="Sulfite reductase [ferredoxin], chloroplastic"/>
    <property type="match status" value="1"/>
</dbReference>
<dbReference type="InterPro" id="IPR005117">
    <property type="entry name" value="NiRdtase/SiRdtase_haem-b_fer"/>
</dbReference>
<proteinExistence type="inferred from homology"/>
<dbReference type="Gene3D" id="3.30.413.10">
    <property type="entry name" value="Sulfite Reductase Hemoprotein, domain 1"/>
    <property type="match status" value="2"/>
</dbReference>
<dbReference type="GO" id="GO:0009337">
    <property type="term" value="C:sulfite reductase complex (NADPH)"/>
    <property type="evidence" value="ECO:0007669"/>
    <property type="project" value="TreeGrafter"/>
</dbReference>
<dbReference type="GO" id="GO:0016002">
    <property type="term" value="F:sulfite reductase activity"/>
    <property type="evidence" value="ECO:0007669"/>
    <property type="project" value="TreeGrafter"/>
</dbReference>
<keyword evidence="4" id="KW-0004">4Fe-4S</keyword>
<evidence type="ECO:0000256" key="8">
    <source>
        <dbReference type="ARBA" id="ARBA00023004"/>
    </source>
</evidence>
<gene>
    <name evidence="13" type="ORF">KFE25_012258</name>
</gene>
<dbReference type="PANTHER" id="PTHR11493:SF47">
    <property type="entry name" value="SULFITE REDUCTASE [NADPH] SUBUNIT BETA"/>
    <property type="match status" value="1"/>
</dbReference>
<feature type="domain" description="Nitrite/Sulfite reductase ferredoxin-like" evidence="12">
    <location>
        <begin position="460"/>
        <end position="528"/>
    </location>
</feature>
<evidence type="ECO:0000313" key="14">
    <source>
        <dbReference type="Proteomes" id="UP000751190"/>
    </source>
</evidence>
<keyword evidence="5" id="KW-0349">Heme</keyword>
<dbReference type="InterPro" id="IPR006066">
    <property type="entry name" value="NO2/SO3_Rdtase_FeS/sirohaem_BS"/>
</dbReference>
<keyword evidence="7" id="KW-0560">Oxidoreductase</keyword>
<dbReference type="GO" id="GO:0051539">
    <property type="term" value="F:4 iron, 4 sulfur cluster binding"/>
    <property type="evidence" value="ECO:0007669"/>
    <property type="project" value="UniProtKB-KW"/>
</dbReference>
<dbReference type="InterPro" id="IPR036136">
    <property type="entry name" value="Nit/Sulf_reduc_fer-like_dom_sf"/>
</dbReference>
<dbReference type="GO" id="GO:0000103">
    <property type="term" value="P:sulfate assimilation"/>
    <property type="evidence" value="ECO:0007669"/>
    <property type="project" value="TreeGrafter"/>
</dbReference>
<organism evidence="13 14">
    <name type="scientific">Diacronema lutheri</name>
    <name type="common">Unicellular marine alga</name>
    <name type="synonym">Monochrysis lutheri</name>
    <dbReference type="NCBI Taxonomy" id="2081491"/>
    <lineage>
        <taxon>Eukaryota</taxon>
        <taxon>Haptista</taxon>
        <taxon>Haptophyta</taxon>
        <taxon>Pavlovophyceae</taxon>
        <taxon>Pavlovales</taxon>
        <taxon>Pavlovaceae</taxon>
        <taxon>Diacronema</taxon>
    </lineage>
</organism>
<keyword evidence="10" id="KW-0732">Signal</keyword>
<protein>
    <recommendedName>
        <fullName evidence="15">Assimilatory sulfite reductase (ferredoxin)</fullName>
    </recommendedName>
</protein>
<keyword evidence="6" id="KW-0479">Metal-binding</keyword>
<reference evidence="13" key="1">
    <citation type="submission" date="2021-05" db="EMBL/GenBank/DDBJ databases">
        <title>The genome of the haptophyte Pavlova lutheri (Diacronema luteri, Pavlovales) - a model for lipid biosynthesis in eukaryotic algae.</title>
        <authorList>
            <person name="Hulatt C.J."/>
            <person name="Posewitz M.C."/>
        </authorList>
    </citation>
    <scope>NUCLEOTIDE SEQUENCE</scope>
    <source>
        <strain evidence="13">NIVA-4/92</strain>
    </source>
</reference>
<evidence type="ECO:0000256" key="9">
    <source>
        <dbReference type="ARBA" id="ARBA00023014"/>
    </source>
</evidence>
<dbReference type="SUPFAM" id="SSF56014">
    <property type="entry name" value="Nitrite and sulphite reductase 4Fe-4S domain-like"/>
    <property type="match status" value="2"/>
</dbReference>
<dbReference type="PRINTS" id="PR00397">
    <property type="entry name" value="SIROHAEM"/>
</dbReference>
<dbReference type="GO" id="GO:0020037">
    <property type="term" value="F:heme binding"/>
    <property type="evidence" value="ECO:0007669"/>
    <property type="project" value="InterPro"/>
</dbReference>
<dbReference type="Pfam" id="PF01077">
    <property type="entry name" value="NIR_SIR"/>
    <property type="match status" value="2"/>
</dbReference>
<dbReference type="SUPFAM" id="SSF55124">
    <property type="entry name" value="Nitrite/Sulfite reductase N-terminal domain-like"/>
    <property type="match status" value="2"/>
</dbReference>
<dbReference type="Pfam" id="PF03460">
    <property type="entry name" value="NIR_SIR_ferr"/>
    <property type="match status" value="2"/>
</dbReference>
<evidence type="ECO:0000256" key="5">
    <source>
        <dbReference type="ARBA" id="ARBA00022617"/>
    </source>
</evidence>
<dbReference type="NCBIfam" id="NF010029">
    <property type="entry name" value="PRK13504.1"/>
    <property type="match status" value="1"/>
</dbReference>
<evidence type="ECO:0000259" key="12">
    <source>
        <dbReference type="Pfam" id="PF03460"/>
    </source>
</evidence>
<dbReference type="EMBL" id="JAGTXO010000021">
    <property type="protein sequence ID" value="KAG8462438.1"/>
    <property type="molecule type" value="Genomic_DNA"/>
</dbReference>
<comment type="similarity">
    <text evidence="3">Belongs to the nitrite and sulfite reductase 4Fe-4S domain family.</text>
</comment>
<comment type="cofactor">
    <cofactor evidence="2">
        <name>[4Fe-4S] cluster</name>
        <dbReference type="ChEBI" id="CHEBI:49883"/>
    </cofactor>
</comment>
<dbReference type="Gene3D" id="3.90.480.10">
    <property type="entry name" value="Sulfite Reductase Hemoprotein,Domain 2"/>
    <property type="match status" value="1"/>
</dbReference>
<name>A0A8J5X9N7_DIALT</name>
<dbReference type="InterPro" id="IPR045169">
    <property type="entry name" value="NO2/SO3_Rdtase_4Fe4S_prot"/>
</dbReference>
<comment type="caution">
    <text evidence="13">The sequence shown here is derived from an EMBL/GenBank/DDBJ whole genome shotgun (WGS) entry which is preliminary data.</text>
</comment>
<dbReference type="PROSITE" id="PS00365">
    <property type="entry name" value="NIR_SIR"/>
    <property type="match status" value="1"/>
</dbReference>
<accession>A0A8J5X9N7</accession>
<keyword evidence="9" id="KW-0411">Iron-sulfur</keyword>
<dbReference type="Gene3D" id="3.90.480.20">
    <property type="match status" value="1"/>
</dbReference>
<evidence type="ECO:0000313" key="13">
    <source>
        <dbReference type="EMBL" id="KAG8462438.1"/>
    </source>
</evidence>
<feature type="domain" description="Nitrite/Sulfite reductase ferredoxin-like" evidence="12">
    <location>
        <begin position="150"/>
        <end position="210"/>
    </location>
</feature>
<dbReference type="InterPro" id="IPR006067">
    <property type="entry name" value="NO2/SO3_Rdtase_4Fe4S_dom"/>
</dbReference>
<feature type="domain" description="Nitrite/sulphite reductase 4Fe-4S" evidence="11">
    <location>
        <begin position="311"/>
        <end position="440"/>
    </location>
</feature>
<feature type="signal peptide" evidence="10">
    <location>
        <begin position="1"/>
        <end position="17"/>
    </location>
</feature>
<evidence type="ECO:0000256" key="6">
    <source>
        <dbReference type="ARBA" id="ARBA00022723"/>
    </source>
</evidence>
<dbReference type="PANTHER" id="PTHR11493">
    <property type="entry name" value="SULFITE REDUCTASE [NADPH] SUBUNIT BETA-RELATED"/>
    <property type="match status" value="1"/>
</dbReference>
<keyword evidence="8" id="KW-0408">Iron</keyword>
<dbReference type="InterPro" id="IPR045854">
    <property type="entry name" value="NO2/SO3_Rdtase_4Fe4S_sf"/>
</dbReference>
<sequence>MLVPLTLALATAASVRSATGAVAAPRAAPLARSRLAARRGASAAPRMAEAAATDAEGGPAKWMVAGQQFGPQAPGQPADKPYTNMVKLNPVEGVKLASGPPHAQLLSPLKEELPTEEISISHDAVVVLKHHGSYQQQNRELRGADKAASYQFMLRLKMPNGECPPDLYLELDRLADVHGQGDLRATTRQAFQLHGVIKSDLKTVIRSIAATGASTLGGCGDINRNVMTPAARLPNNAAYVYAKRYASAFAELFKPSTAAFSELWLDGEKALSTEYWHKDLYDLCHNVHTPADIDAVRAHDTGRGVVTGHSHEPLYGTTYLPRKFKIGVTVPGDNSIDVLTNDLGLVVLLEPDGKTLKGFNAYVGGGMGRTHNKASTFARIAEPLCFVPARDALELGKAVLAAQRDHGNREVRANARMKYLVHTLGIDKFRELIGSYMGAPLAPVLPLPPWVEGIDWLGWHAQGDGKWFVGINVQQGRIIDANGVRLKSALRQIASELGLTLVLTAAQSVLYQDVTDEQRPRVEAILREHGVAPVEEVDMLVRHSMACPALPLCGLAQTEAERVMPDINRRLRDVARAVGLPEAASFTTRVTGCPNGCARPYAAELALVGQGPDQYQVWVGGSPVGTRIATVLTDKMKLADLEPTIEPLLAAWKAQRAQPTEAFGDFADRVGVEHLSQFARSYAPAVAQSA</sequence>
<comment type="cofactor">
    <cofactor evidence="1">
        <name>siroheme</name>
        <dbReference type="ChEBI" id="CHEBI:60052"/>
    </cofactor>
</comment>
<evidence type="ECO:0000256" key="3">
    <source>
        <dbReference type="ARBA" id="ARBA00010429"/>
    </source>
</evidence>
<feature type="chain" id="PRO_5035229568" description="Assimilatory sulfite reductase (ferredoxin)" evidence="10">
    <location>
        <begin position="18"/>
        <end position="690"/>
    </location>
</feature>
<keyword evidence="14" id="KW-1185">Reference proteome</keyword>
<evidence type="ECO:0008006" key="15">
    <source>
        <dbReference type="Google" id="ProtNLM"/>
    </source>
</evidence>
<evidence type="ECO:0000256" key="4">
    <source>
        <dbReference type="ARBA" id="ARBA00022485"/>
    </source>
</evidence>
<evidence type="ECO:0000259" key="11">
    <source>
        <dbReference type="Pfam" id="PF01077"/>
    </source>
</evidence>
<dbReference type="GO" id="GO:0050311">
    <property type="term" value="F:sulfite reductase (ferredoxin) activity"/>
    <property type="evidence" value="ECO:0007669"/>
    <property type="project" value="TreeGrafter"/>
</dbReference>
<dbReference type="Proteomes" id="UP000751190">
    <property type="component" value="Unassembled WGS sequence"/>
</dbReference>
<feature type="domain" description="Nitrite/sulphite reductase 4Fe-4S" evidence="11">
    <location>
        <begin position="541"/>
        <end position="680"/>
    </location>
</feature>